<proteinExistence type="predicted"/>
<dbReference type="AlphaFoldDB" id="A0A0A9CWR2"/>
<sequence>MSVMGTLVNSSGYHVTGSLPPGLWSPKRTLAMASPPAWPGYPAHRMAPILGFDWANVTSTGPPVRSTRITGRFAAAATAVMRLCCFPGRRRLVLSSPSFSCS</sequence>
<reference evidence="1" key="2">
    <citation type="journal article" date="2015" name="Data Brief">
        <title>Shoot transcriptome of the giant reed, Arundo donax.</title>
        <authorList>
            <person name="Barrero R.A."/>
            <person name="Guerrero F.D."/>
            <person name="Moolhuijzen P."/>
            <person name="Goolsby J.A."/>
            <person name="Tidwell J."/>
            <person name="Bellgard S.E."/>
            <person name="Bellgard M.I."/>
        </authorList>
    </citation>
    <scope>NUCLEOTIDE SEQUENCE</scope>
    <source>
        <tissue evidence="1">Shoot tissue taken approximately 20 cm above the soil surface</tissue>
    </source>
</reference>
<protein>
    <submittedName>
        <fullName evidence="1">Uncharacterized protein</fullName>
    </submittedName>
</protein>
<accession>A0A0A9CWR2</accession>
<dbReference type="EMBL" id="GBRH01220065">
    <property type="protein sequence ID" value="JAD77830.1"/>
    <property type="molecule type" value="Transcribed_RNA"/>
</dbReference>
<organism evidence="1">
    <name type="scientific">Arundo donax</name>
    <name type="common">Giant reed</name>
    <name type="synonym">Donax arundinaceus</name>
    <dbReference type="NCBI Taxonomy" id="35708"/>
    <lineage>
        <taxon>Eukaryota</taxon>
        <taxon>Viridiplantae</taxon>
        <taxon>Streptophyta</taxon>
        <taxon>Embryophyta</taxon>
        <taxon>Tracheophyta</taxon>
        <taxon>Spermatophyta</taxon>
        <taxon>Magnoliopsida</taxon>
        <taxon>Liliopsida</taxon>
        <taxon>Poales</taxon>
        <taxon>Poaceae</taxon>
        <taxon>PACMAD clade</taxon>
        <taxon>Arundinoideae</taxon>
        <taxon>Arundineae</taxon>
        <taxon>Arundo</taxon>
    </lineage>
</organism>
<name>A0A0A9CWR2_ARUDO</name>
<evidence type="ECO:0000313" key="1">
    <source>
        <dbReference type="EMBL" id="JAD77830.1"/>
    </source>
</evidence>
<reference evidence="1" key="1">
    <citation type="submission" date="2014-09" db="EMBL/GenBank/DDBJ databases">
        <authorList>
            <person name="Magalhaes I.L.F."/>
            <person name="Oliveira U."/>
            <person name="Santos F.R."/>
            <person name="Vidigal T.H.D.A."/>
            <person name="Brescovit A.D."/>
            <person name="Santos A.J."/>
        </authorList>
    </citation>
    <scope>NUCLEOTIDE SEQUENCE</scope>
    <source>
        <tissue evidence="1">Shoot tissue taken approximately 20 cm above the soil surface</tissue>
    </source>
</reference>